<gene>
    <name evidence="1" type="ORF">AVEN_38400_1</name>
</gene>
<sequence length="86" mass="9933">MRKKLNVSLKRKIHMSCRVDFQIRGVGSKDTIPHISSLAYASGEIQSFFLRIMHLQIGLKGEFEKPDDDQEVSSRYSTCHYPSLYI</sequence>
<dbReference type="AlphaFoldDB" id="A0A4Y2HC50"/>
<accession>A0A4Y2HC50</accession>
<dbReference type="Proteomes" id="UP000499080">
    <property type="component" value="Unassembled WGS sequence"/>
</dbReference>
<organism evidence="1 2">
    <name type="scientific">Araneus ventricosus</name>
    <name type="common">Orbweaver spider</name>
    <name type="synonym">Epeira ventricosa</name>
    <dbReference type="NCBI Taxonomy" id="182803"/>
    <lineage>
        <taxon>Eukaryota</taxon>
        <taxon>Metazoa</taxon>
        <taxon>Ecdysozoa</taxon>
        <taxon>Arthropoda</taxon>
        <taxon>Chelicerata</taxon>
        <taxon>Arachnida</taxon>
        <taxon>Araneae</taxon>
        <taxon>Araneomorphae</taxon>
        <taxon>Entelegynae</taxon>
        <taxon>Araneoidea</taxon>
        <taxon>Araneidae</taxon>
        <taxon>Araneus</taxon>
    </lineage>
</organism>
<comment type="caution">
    <text evidence="1">The sequence shown here is derived from an EMBL/GenBank/DDBJ whole genome shotgun (WGS) entry which is preliminary data.</text>
</comment>
<dbReference type="EMBL" id="BGPR01001839">
    <property type="protein sequence ID" value="GBM62870.1"/>
    <property type="molecule type" value="Genomic_DNA"/>
</dbReference>
<reference evidence="1 2" key="1">
    <citation type="journal article" date="2019" name="Sci. Rep.">
        <title>Orb-weaving spider Araneus ventricosus genome elucidates the spidroin gene catalogue.</title>
        <authorList>
            <person name="Kono N."/>
            <person name="Nakamura H."/>
            <person name="Ohtoshi R."/>
            <person name="Moran D.A.P."/>
            <person name="Shinohara A."/>
            <person name="Yoshida Y."/>
            <person name="Fujiwara M."/>
            <person name="Mori M."/>
            <person name="Tomita M."/>
            <person name="Arakawa K."/>
        </authorList>
    </citation>
    <scope>NUCLEOTIDE SEQUENCE [LARGE SCALE GENOMIC DNA]</scope>
</reference>
<proteinExistence type="predicted"/>
<evidence type="ECO:0000313" key="2">
    <source>
        <dbReference type="Proteomes" id="UP000499080"/>
    </source>
</evidence>
<name>A0A4Y2HC50_ARAVE</name>
<evidence type="ECO:0000313" key="1">
    <source>
        <dbReference type="EMBL" id="GBM62870.1"/>
    </source>
</evidence>
<keyword evidence="2" id="KW-1185">Reference proteome</keyword>
<protein>
    <submittedName>
        <fullName evidence="1">Uncharacterized protein</fullName>
    </submittedName>
</protein>